<dbReference type="SUPFAM" id="SSF159270">
    <property type="entry name" value="YmcC-like"/>
    <property type="match status" value="1"/>
</dbReference>
<accession>A0A2S5JGK0</accession>
<dbReference type="OrthoDB" id="6237231at2"/>
<dbReference type="AlphaFoldDB" id="A0A2S5JGK0"/>
<evidence type="ECO:0000256" key="1">
    <source>
        <dbReference type="SAM" id="SignalP"/>
    </source>
</evidence>
<dbReference type="InterPro" id="IPR021308">
    <property type="entry name" value="GfcB"/>
</dbReference>
<organism evidence="2 3">
    <name type="scientific">Albidovulum inexpectatum</name>
    <dbReference type="NCBI Taxonomy" id="196587"/>
    <lineage>
        <taxon>Bacteria</taxon>
        <taxon>Pseudomonadati</taxon>
        <taxon>Pseudomonadota</taxon>
        <taxon>Alphaproteobacteria</taxon>
        <taxon>Rhodobacterales</taxon>
        <taxon>Paracoccaceae</taxon>
        <taxon>Albidovulum</taxon>
    </lineage>
</organism>
<feature type="signal peptide" evidence="1">
    <location>
        <begin position="1"/>
        <end position="34"/>
    </location>
</feature>
<dbReference type="Gene3D" id="2.40.360.10">
    <property type="entry name" value="YmcC-like"/>
    <property type="match status" value="1"/>
</dbReference>
<keyword evidence="1" id="KW-0732">Signal</keyword>
<proteinExistence type="predicted"/>
<keyword evidence="3" id="KW-1185">Reference proteome</keyword>
<gene>
    <name evidence="2" type="ORF">LV82_01898</name>
</gene>
<protein>
    <submittedName>
        <fullName evidence="2">Group 4 capsule polysaccharide lipoprotein GfcB/YjbF</fullName>
    </submittedName>
</protein>
<keyword evidence="2" id="KW-0449">Lipoprotein</keyword>
<name>A0A2S5JGK0_9RHOB</name>
<sequence>MGEILAVKVQRSQRLRAGLFLSACLMLAACGNDAAQTEGSRLTRDAFRQIAQRLMPNGTRPKPVDPARLAASALQSFDGPLVLAQFETVGLTTVLGEYGRNGRVRTYATPDERTLAFNDGIVVSSRGLGNDLMSSDIGETARIVRSRQSGKSNRKYRFLDGEGIERPLPMSCRILPAGSETLEAGGQRVNVTRVQETCQTAGGGLTITNSYWVTGNGAMLASRQWIGPALGYVTIQVLRP</sequence>
<dbReference type="InterPro" id="IPR023373">
    <property type="entry name" value="YmcC_sf"/>
</dbReference>
<evidence type="ECO:0000313" key="2">
    <source>
        <dbReference type="EMBL" id="PPB80549.1"/>
    </source>
</evidence>
<dbReference type="Pfam" id="PF11102">
    <property type="entry name" value="YjbF"/>
    <property type="match status" value="1"/>
</dbReference>
<feature type="chain" id="PRO_5015516986" evidence="1">
    <location>
        <begin position="35"/>
        <end position="240"/>
    </location>
</feature>
<dbReference type="Proteomes" id="UP000239736">
    <property type="component" value="Unassembled WGS sequence"/>
</dbReference>
<dbReference type="EMBL" id="PRDS01000005">
    <property type="protein sequence ID" value="PPB80549.1"/>
    <property type="molecule type" value="Genomic_DNA"/>
</dbReference>
<reference evidence="2 3" key="1">
    <citation type="submission" date="2018-01" db="EMBL/GenBank/DDBJ databases">
        <title>Genomic Encyclopedia of Archaeal and Bacterial Type Strains, Phase II (KMG-II): from individual species to whole genera.</title>
        <authorList>
            <person name="Goeker M."/>
        </authorList>
    </citation>
    <scope>NUCLEOTIDE SEQUENCE [LARGE SCALE GENOMIC DNA]</scope>
    <source>
        <strain evidence="2 3">DSM 12048</strain>
    </source>
</reference>
<comment type="caution">
    <text evidence="2">The sequence shown here is derived from an EMBL/GenBank/DDBJ whole genome shotgun (WGS) entry which is preliminary data.</text>
</comment>
<evidence type="ECO:0000313" key="3">
    <source>
        <dbReference type="Proteomes" id="UP000239736"/>
    </source>
</evidence>